<dbReference type="OrthoDB" id="1867783at2759"/>
<comment type="subcellular location">
    <subcellularLocation>
        <location evidence="1">Nucleus</location>
    </subcellularLocation>
</comment>
<evidence type="ECO:0000313" key="3">
    <source>
        <dbReference type="Proteomes" id="UP000286415"/>
    </source>
</evidence>
<keyword evidence="1" id="KW-0371">Homeobox</keyword>
<evidence type="ECO:0000256" key="1">
    <source>
        <dbReference type="RuleBase" id="RU000682"/>
    </source>
</evidence>
<dbReference type="Gene3D" id="1.10.10.60">
    <property type="entry name" value="Homeodomain-like"/>
    <property type="match status" value="1"/>
</dbReference>
<keyword evidence="1" id="KW-0238">DNA-binding</keyword>
<reference evidence="2 3" key="1">
    <citation type="journal article" date="2018" name="Biotechnol. Adv.">
        <title>Improved genomic resources and new bioinformatic workflow for the carcinogenic parasite Clonorchis sinensis: Biotechnological implications.</title>
        <authorList>
            <person name="Wang D."/>
            <person name="Korhonen P.K."/>
            <person name="Gasser R.B."/>
            <person name="Young N.D."/>
        </authorList>
    </citation>
    <scope>NUCLEOTIDE SEQUENCE [LARGE SCALE GENOMIC DNA]</scope>
    <source>
        <strain evidence="2">Cs-k2</strain>
    </source>
</reference>
<reference evidence="2 3" key="2">
    <citation type="journal article" date="2021" name="Genomics">
        <title>High-quality reference genome for Clonorchis sinensis.</title>
        <authorList>
            <person name="Young N.D."/>
            <person name="Stroehlein A.J."/>
            <person name="Kinkar L."/>
            <person name="Wang T."/>
            <person name="Sohn W.M."/>
            <person name="Chang B.C.H."/>
            <person name="Kaur P."/>
            <person name="Weisz D."/>
            <person name="Dudchenko O."/>
            <person name="Aiden E.L."/>
            <person name="Korhonen P.K."/>
            <person name="Gasser R.B."/>
        </authorList>
    </citation>
    <scope>NUCLEOTIDE SEQUENCE [LARGE SCALE GENOMIC DNA]</scope>
    <source>
        <strain evidence="2">Cs-k2</strain>
    </source>
</reference>
<keyword evidence="1" id="KW-0539">Nucleus</keyword>
<dbReference type="SMART" id="SM00389">
    <property type="entry name" value="HOX"/>
    <property type="match status" value="1"/>
</dbReference>
<dbReference type="STRING" id="79923.A0A3R7D5E9"/>
<evidence type="ECO:0000313" key="2">
    <source>
        <dbReference type="EMBL" id="KAG5449291.1"/>
    </source>
</evidence>
<organism evidence="2 3">
    <name type="scientific">Clonorchis sinensis</name>
    <name type="common">Chinese liver fluke</name>
    <dbReference type="NCBI Taxonomy" id="79923"/>
    <lineage>
        <taxon>Eukaryota</taxon>
        <taxon>Metazoa</taxon>
        <taxon>Spiralia</taxon>
        <taxon>Lophotrochozoa</taxon>
        <taxon>Platyhelminthes</taxon>
        <taxon>Trematoda</taxon>
        <taxon>Digenea</taxon>
        <taxon>Opisthorchiida</taxon>
        <taxon>Opisthorchiata</taxon>
        <taxon>Opisthorchiidae</taxon>
        <taxon>Clonorchis</taxon>
    </lineage>
</organism>
<gene>
    <name evidence="2" type="ORF">CSKR_100621</name>
</gene>
<comment type="caution">
    <text evidence="2">The sequence shown here is derived from an EMBL/GenBank/DDBJ whole genome shotgun (WGS) entry which is preliminary data.</text>
</comment>
<dbReference type="CDD" id="cd00086">
    <property type="entry name" value="homeodomain"/>
    <property type="match status" value="1"/>
</dbReference>
<dbReference type="Pfam" id="PF00046">
    <property type="entry name" value="Homeodomain"/>
    <property type="match status" value="1"/>
</dbReference>
<dbReference type="GO" id="GO:0003677">
    <property type="term" value="F:DNA binding"/>
    <property type="evidence" value="ECO:0007669"/>
    <property type="project" value="UniProtKB-KW"/>
</dbReference>
<dbReference type="GO" id="GO:0005634">
    <property type="term" value="C:nucleus"/>
    <property type="evidence" value="ECO:0007669"/>
    <property type="project" value="UniProtKB-SubCell"/>
</dbReference>
<sequence length="280" mass="31700">MSCARCFQPQQLFTIDAILASDCKSEKIPDKELRHRHLELCTSMHNELPINPDVSLRLHSVGSYWSQQISKSLPMDLDVKDAGSLKILRQPTTCFALLEPKLRKIQRNTLICKQIWFCGRLTWSPAESLVYVFKLGDCADLMSPKKGETGLTPPTSPADIGSYDKGDFPPRLHTLKSVKSRSPRIPFTKIQVDVLEAKFQQTHYLSGMEVYQLSSKLSLGENRLSEENQLDYLSLRVSVNPMSNLKPNCTIYTHPYTNLISMRDSPGTQINLLFVILLSN</sequence>
<dbReference type="InterPro" id="IPR001356">
    <property type="entry name" value="HD"/>
</dbReference>
<dbReference type="InParanoid" id="A0A3R7D5E9"/>
<protein>
    <submittedName>
        <fullName evidence="2">Uncharacterized protein</fullName>
    </submittedName>
</protein>
<dbReference type="SUPFAM" id="SSF46689">
    <property type="entry name" value="Homeodomain-like"/>
    <property type="match status" value="1"/>
</dbReference>
<dbReference type="Proteomes" id="UP000286415">
    <property type="component" value="Unassembled WGS sequence"/>
</dbReference>
<keyword evidence="3" id="KW-1185">Reference proteome</keyword>
<proteinExistence type="predicted"/>
<dbReference type="EMBL" id="NIRI02000042">
    <property type="protein sequence ID" value="KAG5449291.1"/>
    <property type="molecule type" value="Genomic_DNA"/>
</dbReference>
<dbReference type="InterPro" id="IPR009057">
    <property type="entry name" value="Homeodomain-like_sf"/>
</dbReference>
<name>A0A3R7D5E9_CLOSI</name>
<accession>A0A3R7D5E9</accession>
<dbReference type="AlphaFoldDB" id="A0A3R7D5E9"/>